<reference evidence="2 3" key="1">
    <citation type="submission" date="2018-10" db="EMBL/GenBank/DDBJ databases">
        <title>Genomic Encyclopedia of Archaeal and Bacterial Type Strains, Phase II (KMG-II): from individual species to whole genera.</title>
        <authorList>
            <person name="Goeker M."/>
        </authorList>
    </citation>
    <scope>NUCLEOTIDE SEQUENCE [LARGE SCALE GENOMIC DNA]</scope>
    <source>
        <strain evidence="2 3">DSM 15149</strain>
    </source>
</reference>
<evidence type="ECO:0000313" key="2">
    <source>
        <dbReference type="EMBL" id="RKS60245.1"/>
    </source>
</evidence>
<organism evidence="2 3">
    <name type="scientific">Photorhabdus asymbiotica</name>
    <dbReference type="NCBI Taxonomy" id="291112"/>
    <lineage>
        <taxon>Bacteria</taxon>
        <taxon>Pseudomonadati</taxon>
        <taxon>Pseudomonadota</taxon>
        <taxon>Gammaproteobacteria</taxon>
        <taxon>Enterobacterales</taxon>
        <taxon>Morganellaceae</taxon>
        <taxon>Photorhabdus</taxon>
    </lineage>
</organism>
<dbReference type="InterPro" id="IPR001451">
    <property type="entry name" value="Hexapep"/>
</dbReference>
<dbReference type="InterPro" id="IPR050179">
    <property type="entry name" value="Trans_hexapeptide_repeat"/>
</dbReference>
<dbReference type="Pfam" id="PF00132">
    <property type="entry name" value="Hexapep"/>
    <property type="match status" value="1"/>
</dbReference>
<evidence type="ECO:0000256" key="1">
    <source>
        <dbReference type="ARBA" id="ARBA00007274"/>
    </source>
</evidence>
<dbReference type="PANTHER" id="PTHR43300">
    <property type="entry name" value="ACETYLTRANSFERASE"/>
    <property type="match status" value="1"/>
</dbReference>
<dbReference type="EMBL" id="RBLJ01000002">
    <property type="protein sequence ID" value="RKS60245.1"/>
    <property type="molecule type" value="Genomic_DNA"/>
</dbReference>
<dbReference type="RefSeq" id="WP_015836397.1">
    <property type="nucleotide sequence ID" value="NC_012962.1"/>
</dbReference>
<keyword evidence="3" id="KW-1185">Reference proteome</keyword>
<dbReference type="Proteomes" id="UP000280955">
    <property type="component" value="Unassembled WGS sequence"/>
</dbReference>
<dbReference type="SUPFAM" id="SSF51161">
    <property type="entry name" value="Trimeric LpxA-like enzymes"/>
    <property type="match status" value="1"/>
</dbReference>
<accession>A0ABX9SQE2</accession>
<sequence>MVFLHKILNFIFKTIFFLYRKNKLRLALINGMNVGKNSKFIGIQDFGSEPYLIKIGNQCLITDGVRFINHDGGIQVPFIKTGEDIDNIYGKKSIFGKIEIGDNVFIGSSSLILMDTYIGDNTIIAAGSIVKGTFPPNCIIGGIPARIISDIESYHAKNDSKLIIFSENESSQLRKKKIIKILD</sequence>
<name>A0ABX9SQE2_9GAMM</name>
<dbReference type="Gene3D" id="2.160.10.10">
    <property type="entry name" value="Hexapeptide repeat proteins"/>
    <property type="match status" value="1"/>
</dbReference>
<comment type="caution">
    <text evidence="2">The sequence shown here is derived from an EMBL/GenBank/DDBJ whole genome shotgun (WGS) entry which is preliminary data.</text>
</comment>
<dbReference type="CDD" id="cd04647">
    <property type="entry name" value="LbH_MAT_like"/>
    <property type="match status" value="1"/>
</dbReference>
<proteinExistence type="inferred from homology"/>
<dbReference type="InterPro" id="IPR011004">
    <property type="entry name" value="Trimer_LpxA-like_sf"/>
</dbReference>
<gene>
    <name evidence="2" type="ORF">BDD30_2395</name>
</gene>
<protein>
    <submittedName>
        <fullName evidence="2">Succinyltransferase-like protein</fullName>
    </submittedName>
</protein>
<evidence type="ECO:0000313" key="3">
    <source>
        <dbReference type="Proteomes" id="UP000280955"/>
    </source>
</evidence>
<comment type="similarity">
    <text evidence="1">Belongs to the transferase hexapeptide repeat family.</text>
</comment>